<dbReference type="PANTHER" id="PTHR43286">
    <property type="entry name" value="ENDONUCLEASE III-LIKE PROTEIN 1"/>
    <property type="match status" value="1"/>
</dbReference>
<organism evidence="14 15">
    <name type="scientific">Ceratobasidium theobromae</name>
    <dbReference type="NCBI Taxonomy" id="1582974"/>
    <lineage>
        <taxon>Eukaryota</taxon>
        <taxon>Fungi</taxon>
        <taxon>Dikarya</taxon>
        <taxon>Basidiomycota</taxon>
        <taxon>Agaricomycotina</taxon>
        <taxon>Agaricomycetes</taxon>
        <taxon>Cantharellales</taxon>
        <taxon>Ceratobasidiaceae</taxon>
        <taxon>Ceratobasidium</taxon>
    </lineage>
</organism>
<name>A0A5N5QU69_9AGAM</name>
<feature type="compositionally biased region" description="Low complexity" evidence="12">
    <location>
        <begin position="29"/>
        <end position="41"/>
    </location>
</feature>
<evidence type="ECO:0000256" key="3">
    <source>
        <dbReference type="ARBA" id="ARBA00022485"/>
    </source>
</evidence>
<keyword evidence="3" id="KW-0004">4Fe-4S</keyword>
<dbReference type="EC" id="4.2.99.18" evidence="2"/>
<evidence type="ECO:0000256" key="7">
    <source>
        <dbReference type="ARBA" id="ARBA00023004"/>
    </source>
</evidence>
<evidence type="ECO:0000256" key="2">
    <source>
        <dbReference type="ARBA" id="ARBA00012720"/>
    </source>
</evidence>
<gene>
    <name evidence="14" type="ORF">CTheo_1302</name>
</gene>
<dbReference type="Pfam" id="PF00633">
    <property type="entry name" value="HHH"/>
    <property type="match status" value="1"/>
</dbReference>
<keyword evidence="9" id="KW-0234">DNA repair</keyword>
<reference evidence="14 15" key="1">
    <citation type="journal article" date="2019" name="Fungal Biol. Biotechnol.">
        <title>Draft genome sequence of fastidious pathogen Ceratobasidium theobromae, which causes vascular-streak dieback in Theobroma cacao.</title>
        <authorList>
            <person name="Ali S.S."/>
            <person name="Asman A."/>
            <person name="Shao J."/>
            <person name="Firmansyah A.P."/>
            <person name="Susilo A.W."/>
            <person name="Rosmana A."/>
            <person name="McMahon P."/>
            <person name="Junaid M."/>
            <person name="Guest D."/>
            <person name="Kheng T.Y."/>
            <person name="Meinhardt L.W."/>
            <person name="Bailey B.A."/>
        </authorList>
    </citation>
    <scope>NUCLEOTIDE SEQUENCE [LARGE SCALE GENOMIC DNA]</scope>
    <source>
        <strain evidence="14 15">CT2</strain>
    </source>
</reference>
<sequence>MPSKRTASRLPKASASTRTKREDNVNDMPPIDSDFSDDSPSLALRRSPRKRQRVELEEAKPVESGMLNLDLADDGPDENPATKSTPATSIGLSKFVFSSSRPRRAAAKTPSKQPKLEEAAPASPFTTDFKLELEETKPSMGSGKGKLSTSPTKKSTASAPRKQKAIVMELDKPHPAPPNWEAQYALIEEMRAEIEAPVDTMGCAKSMTGEGPLKDQRFGTLVSLMLSSQTKDEVTSAAVANLRRVLPGGLTVDSILAADPSVISDAIGKVGFWRRKTEYLQAAAVILRDKFDGDVPKTVDELCSLPGVGPKMANVGIGVDIHVHRITNRLGWHKPETKTPEQTRQVESPIVASTQLARTDQPTASWVRPGEALSLSLIVSWFSTAGKQVICLPVGPRCDVCLLSTQRLCPSARAGVSSKGKKPVIFTPKTKIAKTEAVDLPDLDAKGLVRLEDVKQEDIERDIGQPLIKIELEE</sequence>
<feature type="region of interest" description="Disordered" evidence="12">
    <location>
        <begin position="1"/>
        <end position="161"/>
    </location>
</feature>
<dbReference type="GO" id="GO:0006285">
    <property type="term" value="P:base-excision repair, AP site formation"/>
    <property type="evidence" value="ECO:0007669"/>
    <property type="project" value="TreeGrafter"/>
</dbReference>
<dbReference type="PANTHER" id="PTHR43286:SF1">
    <property type="entry name" value="ENDONUCLEASE III-LIKE PROTEIN 1"/>
    <property type="match status" value="1"/>
</dbReference>
<evidence type="ECO:0000256" key="11">
    <source>
        <dbReference type="ARBA" id="ARBA00023295"/>
    </source>
</evidence>
<dbReference type="FunFam" id="1.10.340.30:FF:000005">
    <property type="entry name" value="Endonuclease III-like protein 1"/>
    <property type="match status" value="1"/>
</dbReference>
<keyword evidence="15" id="KW-1185">Reference proteome</keyword>
<dbReference type="Gene3D" id="1.10.340.30">
    <property type="entry name" value="Hypothetical protein, domain 2"/>
    <property type="match status" value="1"/>
</dbReference>
<dbReference type="Gene3D" id="1.10.1670.10">
    <property type="entry name" value="Helix-hairpin-Helix base-excision DNA repair enzymes (C-terminal)"/>
    <property type="match status" value="1"/>
</dbReference>
<evidence type="ECO:0000256" key="5">
    <source>
        <dbReference type="ARBA" id="ARBA00022763"/>
    </source>
</evidence>
<comment type="caution">
    <text evidence="14">The sequence shown here is derived from an EMBL/GenBank/DDBJ whole genome shotgun (WGS) entry which is preliminary data.</text>
</comment>
<dbReference type="Proteomes" id="UP000383932">
    <property type="component" value="Unassembled WGS sequence"/>
</dbReference>
<keyword evidence="7" id="KW-0408">Iron</keyword>
<dbReference type="SMART" id="SM00478">
    <property type="entry name" value="ENDO3c"/>
    <property type="match status" value="1"/>
</dbReference>
<protein>
    <recommendedName>
        <fullName evidence="2">DNA-(apurinic or apyrimidinic site) lyase</fullName>
        <ecNumber evidence="2">4.2.99.18</ecNumber>
    </recommendedName>
</protein>
<evidence type="ECO:0000256" key="12">
    <source>
        <dbReference type="SAM" id="MobiDB-lite"/>
    </source>
</evidence>
<keyword evidence="14" id="KW-0540">Nuclease</keyword>
<dbReference type="GO" id="GO:0046872">
    <property type="term" value="F:metal ion binding"/>
    <property type="evidence" value="ECO:0007669"/>
    <property type="project" value="UniProtKB-KW"/>
</dbReference>
<evidence type="ECO:0000256" key="6">
    <source>
        <dbReference type="ARBA" id="ARBA00022801"/>
    </source>
</evidence>
<dbReference type="SUPFAM" id="SSF48150">
    <property type="entry name" value="DNA-glycosylase"/>
    <property type="match status" value="1"/>
</dbReference>
<dbReference type="InterPro" id="IPR023170">
    <property type="entry name" value="HhH_base_excis_C"/>
</dbReference>
<keyword evidence="4" id="KW-0479">Metal-binding</keyword>
<dbReference type="CDD" id="cd00056">
    <property type="entry name" value="ENDO3c"/>
    <property type="match status" value="1"/>
</dbReference>
<evidence type="ECO:0000313" key="14">
    <source>
        <dbReference type="EMBL" id="KAB5595224.1"/>
    </source>
</evidence>
<dbReference type="GO" id="GO:0003677">
    <property type="term" value="F:DNA binding"/>
    <property type="evidence" value="ECO:0007669"/>
    <property type="project" value="InterPro"/>
</dbReference>
<evidence type="ECO:0000256" key="10">
    <source>
        <dbReference type="ARBA" id="ARBA00023239"/>
    </source>
</evidence>
<keyword evidence="10" id="KW-0456">Lyase</keyword>
<evidence type="ECO:0000313" key="15">
    <source>
        <dbReference type="Proteomes" id="UP000383932"/>
    </source>
</evidence>
<comment type="similarity">
    <text evidence="1">Belongs to the Nth/MutY family.</text>
</comment>
<keyword evidence="11" id="KW-0326">Glycosidase</keyword>
<dbReference type="InterPro" id="IPR003265">
    <property type="entry name" value="HhH-GPD_domain"/>
</dbReference>
<dbReference type="Pfam" id="PF00730">
    <property type="entry name" value="HhH-GPD"/>
    <property type="match status" value="1"/>
</dbReference>
<dbReference type="GO" id="GO:0051539">
    <property type="term" value="F:4 iron, 4 sulfur cluster binding"/>
    <property type="evidence" value="ECO:0007669"/>
    <property type="project" value="UniProtKB-KW"/>
</dbReference>
<evidence type="ECO:0000256" key="8">
    <source>
        <dbReference type="ARBA" id="ARBA00023014"/>
    </source>
</evidence>
<evidence type="ECO:0000256" key="4">
    <source>
        <dbReference type="ARBA" id="ARBA00022723"/>
    </source>
</evidence>
<dbReference type="AlphaFoldDB" id="A0A5N5QU69"/>
<dbReference type="InterPro" id="IPR011257">
    <property type="entry name" value="DNA_glycosylase"/>
</dbReference>
<dbReference type="GO" id="GO:0005634">
    <property type="term" value="C:nucleus"/>
    <property type="evidence" value="ECO:0007669"/>
    <property type="project" value="TreeGrafter"/>
</dbReference>
<dbReference type="GO" id="GO:0006289">
    <property type="term" value="P:nucleotide-excision repair"/>
    <property type="evidence" value="ECO:0007669"/>
    <property type="project" value="TreeGrafter"/>
</dbReference>
<dbReference type="OrthoDB" id="2099276at2759"/>
<evidence type="ECO:0000256" key="9">
    <source>
        <dbReference type="ARBA" id="ARBA00023204"/>
    </source>
</evidence>
<keyword evidence="5" id="KW-0227">DNA damage</keyword>
<evidence type="ECO:0000259" key="13">
    <source>
        <dbReference type="SMART" id="SM00478"/>
    </source>
</evidence>
<proteinExistence type="inferred from homology"/>
<feature type="compositionally biased region" description="Polar residues" evidence="12">
    <location>
        <begin position="81"/>
        <end position="100"/>
    </location>
</feature>
<accession>A0A5N5QU69</accession>
<feature type="domain" description="HhH-GPD" evidence="13">
    <location>
        <begin position="226"/>
        <end position="362"/>
    </location>
</feature>
<dbReference type="GO" id="GO:0000703">
    <property type="term" value="F:oxidized pyrimidine nucleobase lesion DNA N-glycosylase activity"/>
    <property type="evidence" value="ECO:0007669"/>
    <property type="project" value="TreeGrafter"/>
</dbReference>
<dbReference type="EMBL" id="SSOP01000011">
    <property type="protein sequence ID" value="KAB5595224.1"/>
    <property type="molecule type" value="Genomic_DNA"/>
</dbReference>
<dbReference type="InterPro" id="IPR000445">
    <property type="entry name" value="HhH_motif"/>
</dbReference>
<keyword evidence="14" id="KW-0255">Endonuclease</keyword>
<keyword evidence="8" id="KW-0411">Iron-sulfur</keyword>
<evidence type="ECO:0000256" key="1">
    <source>
        <dbReference type="ARBA" id="ARBA00008343"/>
    </source>
</evidence>
<keyword evidence="6" id="KW-0378">Hydrolase</keyword>
<feature type="compositionally biased region" description="Low complexity" evidence="12">
    <location>
        <begin position="145"/>
        <end position="156"/>
    </location>
</feature>
<dbReference type="GO" id="GO:0140078">
    <property type="term" value="F:class I DNA-(apurinic or apyrimidinic site) endonuclease activity"/>
    <property type="evidence" value="ECO:0007669"/>
    <property type="project" value="UniProtKB-EC"/>
</dbReference>